<dbReference type="InterPro" id="IPR013011">
    <property type="entry name" value="PTS_EIIB_2"/>
</dbReference>
<dbReference type="InterPro" id="IPR036634">
    <property type="entry name" value="PRD_sf"/>
</dbReference>
<dbReference type="InterPro" id="IPR036095">
    <property type="entry name" value="PTS_EIIB-like_sf"/>
</dbReference>
<dbReference type="InterPro" id="IPR016152">
    <property type="entry name" value="PTrfase/Anion_transptr"/>
</dbReference>
<dbReference type="Pfam" id="PF00359">
    <property type="entry name" value="PTS_EIIA_2"/>
    <property type="match status" value="1"/>
</dbReference>
<keyword evidence="9" id="KW-1185">Reference proteome</keyword>
<keyword evidence="3" id="KW-0805">Transcription regulation</keyword>
<protein>
    <submittedName>
        <fullName evidence="8">Transcription antiterminator</fullName>
    </submittedName>
</protein>
<organism evidence="8 9">
    <name type="scientific">Candidatus Cryosericum odellii</name>
    <dbReference type="NCBI Taxonomy" id="2290917"/>
    <lineage>
        <taxon>Bacteria</taxon>
        <taxon>Pseudomonadati</taxon>
        <taxon>Caldisericota/Cryosericota group</taxon>
        <taxon>Candidatus Cryosericota</taxon>
        <taxon>Candidatus Cryosericia</taxon>
        <taxon>Candidatus Cryosericales</taxon>
        <taxon>Candidatus Cryosericaceae</taxon>
        <taxon>Candidatus Cryosericum</taxon>
    </lineage>
</organism>
<reference evidence="8 9" key="1">
    <citation type="submission" date="2018-09" db="EMBL/GenBank/DDBJ databases">
        <title>Discovery and Ecogenomic Context for Candidatus Cryosericales, a Global Caldiserica Order Active in Thawing Permafrost.</title>
        <authorList>
            <person name="Martinez M.A."/>
            <person name="Woodcroft B.J."/>
            <person name="Ignacio Espinoza J.C."/>
            <person name="Zayed A."/>
            <person name="Singleton C.M."/>
            <person name="Boyd J."/>
            <person name="Li Y.-F."/>
            <person name="Purvine S."/>
            <person name="Maughan H."/>
            <person name="Hodgkins S.B."/>
            <person name="Anderson D."/>
            <person name="Sederholm M."/>
            <person name="Temperton B."/>
            <person name="Saleska S.R."/>
            <person name="Tyson G.W."/>
            <person name="Rich V.I."/>
        </authorList>
    </citation>
    <scope>NUCLEOTIDE SEQUENCE [LARGE SCALE GENOMIC DNA]</scope>
    <source>
        <strain evidence="8 9">SMC6</strain>
    </source>
</reference>
<sequence>MGCPSISVSFRSQPKLENSSPLLILHKLWKGDPSIVQAHEGCSLLQWRYDLPIPLTHTTLVSPPSYGIEMMQRGLLGNLQNVVQFKIMHKIKGRHIQIVCYLLEQRYPVPASEILKELDINANTFRKDIPQINGLLEESGLSLVSKGKEGLGLVGSAENVENLRKRLDSLGEKALPRKKKIWYIAGVCLSSERIPTVEDLCEILDVSRPTVIEYIKEVNGWLFDKGIALLSRAGFGYFIEGKEEDVRDAFVKAFENYSGAEFQKMAKAFAEGNFDVKISALEGTNWGLIKRLIENAETGIGKTFTEESMLELAITVAVSVRRIREGHAVTFEPKEVRAVLANPISTAVKNSISAMKSQFQVEFADSEIVNFALKFVSAKIGKIEGAGKFMVTSRFQRTAEEIVQLANELLGSTISKDDGLVSMLAYHLESAISKVNMGAKVEEPVLGGIEKEYPVAYAIGERACKLIEDSRHLKIPDEEKGAIAMYVAALLEKARQPCKKKVAVICSMGIVSSKLLYYELTNEIPEVELVQVGSIRELEEGKIQGTVDLIISTVPVYNVNVPHIIVPPILGLKDKRSIRAMLKTGKGDWTGDTAAKSIFDRELICPQVNAGSWREVIKLLGNRLVKNGFARDGLVVNVLSREKKFPTGINTDIAIAIPHGSSEFTLRKGFAIATLRNPAKFGEMSNPDKTVDVRIVIMPTLTGKEEDAKEFYEIIRKLGDHKVASEVLQCHSSQTIERVLTKS</sequence>
<dbReference type="SUPFAM" id="SSF52794">
    <property type="entry name" value="PTS system IIB component-like"/>
    <property type="match status" value="1"/>
</dbReference>
<dbReference type="SUPFAM" id="SSF63520">
    <property type="entry name" value="PTS-regulatory domain, PRD"/>
    <property type="match status" value="2"/>
</dbReference>
<evidence type="ECO:0000256" key="4">
    <source>
        <dbReference type="ARBA" id="ARBA00023163"/>
    </source>
</evidence>
<evidence type="ECO:0000259" key="5">
    <source>
        <dbReference type="PROSITE" id="PS51094"/>
    </source>
</evidence>
<feature type="domain" description="PTS EIIA type-2" evidence="5">
    <location>
        <begin position="597"/>
        <end position="743"/>
    </location>
</feature>
<dbReference type="GO" id="GO:0008982">
    <property type="term" value="F:protein-N(PI)-phosphohistidine-sugar phosphotransferase activity"/>
    <property type="evidence" value="ECO:0007669"/>
    <property type="project" value="InterPro"/>
</dbReference>
<dbReference type="Proteomes" id="UP000266260">
    <property type="component" value="Unassembled WGS sequence"/>
</dbReference>
<dbReference type="GO" id="GO:0006355">
    <property type="term" value="P:regulation of DNA-templated transcription"/>
    <property type="evidence" value="ECO:0007669"/>
    <property type="project" value="InterPro"/>
</dbReference>
<evidence type="ECO:0000259" key="6">
    <source>
        <dbReference type="PROSITE" id="PS51099"/>
    </source>
</evidence>
<dbReference type="PANTHER" id="PTHR30185">
    <property type="entry name" value="CRYPTIC BETA-GLUCOSIDE BGL OPERON ANTITERMINATOR"/>
    <property type="match status" value="1"/>
</dbReference>
<dbReference type="InterPro" id="IPR002178">
    <property type="entry name" value="PTS_EIIA_type-2_dom"/>
</dbReference>
<dbReference type="PROSITE" id="PS51099">
    <property type="entry name" value="PTS_EIIB_TYPE_2"/>
    <property type="match status" value="1"/>
</dbReference>
<dbReference type="GO" id="GO:0009401">
    <property type="term" value="P:phosphoenolpyruvate-dependent sugar phosphotransferase system"/>
    <property type="evidence" value="ECO:0007669"/>
    <property type="project" value="InterPro"/>
</dbReference>
<dbReference type="CDD" id="cd05568">
    <property type="entry name" value="PTS_IIB_bgl_like"/>
    <property type="match status" value="1"/>
</dbReference>
<keyword evidence="4" id="KW-0804">Transcription</keyword>
<evidence type="ECO:0000313" key="8">
    <source>
        <dbReference type="EMBL" id="RIE10802.1"/>
    </source>
</evidence>
<feature type="domain" description="PRD" evidence="7">
    <location>
        <begin position="280"/>
        <end position="385"/>
    </location>
</feature>
<dbReference type="PROSITE" id="PS51094">
    <property type="entry name" value="PTS_EIIA_TYPE_2"/>
    <property type="match status" value="1"/>
</dbReference>
<evidence type="ECO:0000256" key="3">
    <source>
        <dbReference type="ARBA" id="ARBA00023015"/>
    </source>
</evidence>
<comment type="caution">
    <text evidence="8">The sequence shown here is derived from an EMBL/GenBank/DDBJ whole genome shotgun (WGS) entry which is preliminary data.</text>
</comment>
<accession>A0A398D694</accession>
<dbReference type="CDD" id="cd00211">
    <property type="entry name" value="PTS_IIA_fru"/>
    <property type="match status" value="1"/>
</dbReference>
<feature type="domain" description="PRD" evidence="7">
    <location>
        <begin position="390"/>
        <end position="497"/>
    </location>
</feature>
<proteinExistence type="predicted"/>
<dbReference type="SUPFAM" id="SSF55804">
    <property type="entry name" value="Phoshotransferase/anion transport protein"/>
    <property type="match status" value="1"/>
</dbReference>
<name>A0A398D694_9BACT</name>
<dbReference type="Pfam" id="PF00874">
    <property type="entry name" value="PRD"/>
    <property type="match status" value="2"/>
</dbReference>
<dbReference type="EMBL" id="QXIT01000013">
    <property type="protein sequence ID" value="RIE10802.1"/>
    <property type="molecule type" value="Genomic_DNA"/>
</dbReference>
<dbReference type="PROSITE" id="PS51372">
    <property type="entry name" value="PRD_2"/>
    <property type="match status" value="2"/>
</dbReference>
<evidence type="ECO:0000256" key="1">
    <source>
        <dbReference type="ARBA" id="ARBA00022679"/>
    </source>
</evidence>
<dbReference type="Gene3D" id="1.10.1790.10">
    <property type="entry name" value="PRD domain"/>
    <property type="match status" value="2"/>
</dbReference>
<dbReference type="InterPro" id="IPR011608">
    <property type="entry name" value="PRD"/>
</dbReference>
<keyword evidence="1" id="KW-0808">Transferase</keyword>
<gene>
    <name evidence="8" type="ORF">SMC6_00490</name>
</gene>
<dbReference type="AlphaFoldDB" id="A0A398D694"/>
<feature type="domain" description="PTS EIIB type-2" evidence="6">
    <location>
        <begin position="500"/>
        <end position="590"/>
    </location>
</feature>
<evidence type="ECO:0000313" key="9">
    <source>
        <dbReference type="Proteomes" id="UP000266260"/>
    </source>
</evidence>
<evidence type="ECO:0000259" key="7">
    <source>
        <dbReference type="PROSITE" id="PS51372"/>
    </source>
</evidence>
<dbReference type="Gene3D" id="3.40.930.10">
    <property type="entry name" value="Mannitol-specific EII, Chain A"/>
    <property type="match status" value="1"/>
</dbReference>
<dbReference type="Gene3D" id="3.40.50.2300">
    <property type="match status" value="1"/>
</dbReference>
<dbReference type="InterPro" id="IPR050661">
    <property type="entry name" value="BglG_antiterminators"/>
</dbReference>
<keyword evidence="2" id="KW-0677">Repeat</keyword>
<evidence type="ECO:0000256" key="2">
    <source>
        <dbReference type="ARBA" id="ARBA00022737"/>
    </source>
</evidence>
<dbReference type="PANTHER" id="PTHR30185:SF18">
    <property type="entry name" value="TRANSCRIPTIONAL REGULATOR MTLR"/>
    <property type="match status" value="1"/>
</dbReference>